<evidence type="ECO:0000313" key="3">
    <source>
        <dbReference type="Proteomes" id="UP000255168"/>
    </source>
</evidence>
<reference evidence="3 4" key="1">
    <citation type="submission" date="2018-01" db="EMBL/GenBank/DDBJ databases">
        <authorList>
            <person name="Clerissi C."/>
        </authorList>
    </citation>
    <scope>NUCLEOTIDE SEQUENCE [LARGE SCALE GENOMIC DNA]</scope>
    <source>
        <strain evidence="1">Cupriavidus taiwanensis STM 6082</strain>
        <strain evidence="2">Cupriavidus taiwanensis STM 6160</strain>
    </source>
</reference>
<dbReference type="InterPro" id="IPR011067">
    <property type="entry name" value="Plasmid_toxin/cell-grow_inhib"/>
</dbReference>
<protein>
    <submittedName>
        <fullName evidence="1">PemK-like protein toxin of a toxin-antitoxin system</fullName>
    </submittedName>
    <submittedName>
        <fullName evidence="2">mRNA interferase MazF</fullName>
    </submittedName>
</protein>
<dbReference type="EMBL" id="LT984806">
    <property type="protein sequence ID" value="SPD47044.1"/>
    <property type="molecule type" value="Genomic_DNA"/>
</dbReference>
<gene>
    <name evidence="1" type="primary">chpBK</name>
    <name evidence="1" type="ORF">CBM2605_A170020</name>
    <name evidence="2" type="ORF">CBM2607_11984</name>
</gene>
<dbReference type="GO" id="GO:0003677">
    <property type="term" value="F:DNA binding"/>
    <property type="evidence" value="ECO:0007669"/>
    <property type="project" value="InterPro"/>
</dbReference>
<evidence type="ECO:0000313" key="1">
    <source>
        <dbReference type="EMBL" id="SOZ35101.1"/>
    </source>
</evidence>
<accession>A0A375H489</accession>
<dbReference type="Pfam" id="PF02452">
    <property type="entry name" value="PemK_toxin"/>
    <property type="match status" value="1"/>
</dbReference>
<dbReference type="GO" id="GO:0004521">
    <property type="term" value="F:RNA endonuclease activity"/>
    <property type="evidence" value="ECO:0007669"/>
    <property type="project" value="TreeGrafter"/>
</dbReference>
<dbReference type="PANTHER" id="PTHR33988:SF2">
    <property type="entry name" value="ENDORIBONUCLEASE MAZF"/>
    <property type="match status" value="1"/>
</dbReference>
<dbReference type="PANTHER" id="PTHR33988">
    <property type="entry name" value="ENDORIBONUCLEASE MAZF-RELATED"/>
    <property type="match status" value="1"/>
</dbReference>
<dbReference type="Proteomes" id="UP000255168">
    <property type="component" value="Chromosome I"/>
</dbReference>
<dbReference type="SUPFAM" id="SSF50118">
    <property type="entry name" value="Cell growth inhibitor/plasmid maintenance toxic component"/>
    <property type="match status" value="1"/>
</dbReference>
<name>A0A375H489_9BURK</name>
<dbReference type="Gene3D" id="2.30.30.110">
    <property type="match status" value="1"/>
</dbReference>
<sequence length="106" mass="11773">MVARGDVWLVALDPAVGSEIEKTRPCVILSPPEMHDYLRTVTVAPMTTGSRPAPFRIPVTFQRKTGLILLDQLRTVDKSRLVKRAGGLSDRTVAETLRTLREVFAD</sequence>
<evidence type="ECO:0000313" key="4">
    <source>
        <dbReference type="Proteomes" id="UP000256710"/>
    </source>
</evidence>
<dbReference type="GO" id="GO:0016075">
    <property type="term" value="P:rRNA catabolic process"/>
    <property type="evidence" value="ECO:0007669"/>
    <property type="project" value="TreeGrafter"/>
</dbReference>
<dbReference type="GO" id="GO:0006402">
    <property type="term" value="P:mRNA catabolic process"/>
    <property type="evidence" value="ECO:0007669"/>
    <property type="project" value="TreeGrafter"/>
</dbReference>
<dbReference type="InterPro" id="IPR003477">
    <property type="entry name" value="PemK-like"/>
</dbReference>
<dbReference type="Proteomes" id="UP000256710">
    <property type="component" value="Unassembled WGS sequence"/>
</dbReference>
<dbReference type="RefSeq" id="WP_018007638.1">
    <property type="nucleotide sequence ID" value="NZ_AQUR01000104.1"/>
</dbReference>
<keyword evidence="4" id="KW-1185">Reference proteome</keyword>
<proteinExistence type="predicted"/>
<dbReference type="AlphaFoldDB" id="A0A375H489"/>
<dbReference type="EMBL" id="OFTC01000009">
    <property type="protein sequence ID" value="SOZ35101.1"/>
    <property type="molecule type" value="Genomic_DNA"/>
</dbReference>
<evidence type="ECO:0000313" key="2">
    <source>
        <dbReference type="EMBL" id="SPD47044.1"/>
    </source>
</evidence>
<organism evidence="2 3">
    <name type="scientific">Cupriavidus neocaledonicus</name>
    <dbReference type="NCBI Taxonomy" id="1040979"/>
    <lineage>
        <taxon>Bacteria</taxon>
        <taxon>Pseudomonadati</taxon>
        <taxon>Pseudomonadota</taxon>
        <taxon>Betaproteobacteria</taxon>
        <taxon>Burkholderiales</taxon>
        <taxon>Burkholderiaceae</taxon>
        <taxon>Cupriavidus</taxon>
    </lineage>
</organism>